<accession>A0A0A9C6A2</accession>
<organism evidence="1">
    <name type="scientific">Arundo donax</name>
    <name type="common">Giant reed</name>
    <name type="synonym">Donax arundinaceus</name>
    <dbReference type="NCBI Taxonomy" id="35708"/>
    <lineage>
        <taxon>Eukaryota</taxon>
        <taxon>Viridiplantae</taxon>
        <taxon>Streptophyta</taxon>
        <taxon>Embryophyta</taxon>
        <taxon>Tracheophyta</taxon>
        <taxon>Spermatophyta</taxon>
        <taxon>Magnoliopsida</taxon>
        <taxon>Liliopsida</taxon>
        <taxon>Poales</taxon>
        <taxon>Poaceae</taxon>
        <taxon>PACMAD clade</taxon>
        <taxon>Arundinoideae</taxon>
        <taxon>Arundineae</taxon>
        <taxon>Arundo</taxon>
    </lineage>
</organism>
<sequence length="32" mass="3555">MFASLGCGNSRLQQQKQSYYSMISLSSFTTCS</sequence>
<dbReference type="AlphaFoldDB" id="A0A0A9C6A2"/>
<protein>
    <submittedName>
        <fullName evidence="1">Uncharacterized protein</fullName>
    </submittedName>
</protein>
<dbReference type="EMBL" id="GBRH01227907">
    <property type="protein sequence ID" value="JAD69988.1"/>
    <property type="molecule type" value="Transcribed_RNA"/>
</dbReference>
<reference evidence="1" key="2">
    <citation type="journal article" date="2015" name="Data Brief">
        <title>Shoot transcriptome of the giant reed, Arundo donax.</title>
        <authorList>
            <person name="Barrero R.A."/>
            <person name="Guerrero F.D."/>
            <person name="Moolhuijzen P."/>
            <person name="Goolsby J.A."/>
            <person name="Tidwell J."/>
            <person name="Bellgard S.E."/>
            <person name="Bellgard M.I."/>
        </authorList>
    </citation>
    <scope>NUCLEOTIDE SEQUENCE</scope>
    <source>
        <tissue evidence="1">Shoot tissue taken approximately 20 cm above the soil surface</tissue>
    </source>
</reference>
<evidence type="ECO:0000313" key="1">
    <source>
        <dbReference type="EMBL" id="JAD69988.1"/>
    </source>
</evidence>
<proteinExistence type="predicted"/>
<reference evidence="1" key="1">
    <citation type="submission" date="2014-09" db="EMBL/GenBank/DDBJ databases">
        <authorList>
            <person name="Magalhaes I.L.F."/>
            <person name="Oliveira U."/>
            <person name="Santos F.R."/>
            <person name="Vidigal T.H.D.A."/>
            <person name="Brescovit A.D."/>
            <person name="Santos A.J."/>
        </authorList>
    </citation>
    <scope>NUCLEOTIDE SEQUENCE</scope>
    <source>
        <tissue evidence="1">Shoot tissue taken approximately 20 cm above the soil surface</tissue>
    </source>
</reference>
<name>A0A0A9C6A2_ARUDO</name>